<dbReference type="InterPro" id="IPR001789">
    <property type="entry name" value="Sig_transdc_resp-reg_receiver"/>
</dbReference>
<evidence type="ECO:0000259" key="2">
    <source>
        <dbReference type="PROSITE" id="PS50110"/>
    </source>
</evidence>
<comment type="caution">
    <text evidence="3">The sequence shown here is derived from an EMBL/GenBank/DDBJ whole genome shotgun (WGS) entry which is preliminary data.</text>
</comment>
<dbReference type="RefSeq" id="WP_159804841.1">
    <property type="nucleotide sequence ID" value="NZ_BLJE01000001.1"/>
</dbReference>
<protein>
    <submittedName>
        <fullName evidence="3">Response regulator</fullName>
    </submittedName>
</protein>
<reference evidence="3 4" key="1">
    <citation type="submission" date="2019-12" db="EMBL/GenBank/DDBJ databases">
        <title>Litoreibacter badius sp. nov., a novel bacteriochlorophyll a-containing bacterium in the genus Litoreibacter.</title>
        <authorList>
            <person name="Kanamuro M."/>
            <person name="Takabe Y."/>
            <person name="Mori K."/>
            <person name="Takaichi S."/>
            <person name="Hanada S."/>
        </authorList>
    </citation>
    <scope>NUCLEOTIDE SEQUENCE [LARGE SCALE GENOMIC DNA]</scope>
    <source>
        <strain evidence="3 4">K6</strain>
    </source>
</reference>
<sequence length="124" mass="13401">MSALSEKRILLVEDQFLLALSFQDILEDCGATVVGPFQSVSTALEGISSVSEQLDLALLDVDLSGKSSFPVAQRLTELDIPFLFATGFGRRALAEYPSIPILEKPFTDDELFDALVAILPEPVG</sequence>
<dbReference type="SUPFAM" id="SSF52172">
    <property type="entry name" value="CheY-like"/>
    <property type="match status" value="1"/>
</dbReference>
<dbReference type="Pfam" id="PF00072">
    <property type="entry name" value="Response_reg"/>
    <property type="match status" value="1"/>
</dbReference>
<feature type="domain" description="Response regulatory" evidence="2">
    <location>
        <begin position="8"/>
        <end position="119"/>
    </location>
</feature>
<dbReference type="Gene3D" id="3.40.50.2300">
    <property type="match status" value="1"/>
</dbReference>
<evidence type="ECO:0000313" key="4">
    <source>
        <dbReference type="Proteomes" id="UP000436822"/>
    </source>
</evidence>
<dbReference type="GO" id="GO:0000160">
    <property type="term" value="P:phosphorelay signal transduction system"/>
    <property type="evidence" value="ECO:0007669"/>
    <property type="project" value="InterPro"/>
</dbReference>
<evidence type="ECO:0000256" key="1">
    <source>
        <dbReference type="PROSITE-ProRule" id="PRU00169"/>
    </source>
</evidence>
<dbReference type="Proteomes" id="UP000436822">
    <property type="component" value="Unassembled WGS sequence"/>
</dbReference>
<dbReference type="SMART" id="SM00448">
    <property type="entry name" value="REC"/>
    <property type="match status" value="1"/>
</dbReference>
<dbReference type="AlphaFoldDB" id="A0A6N6JDQ3"/>
<accession>A0A6N6JDQ3</accession>
<dbReference type="InterPro" id="IPR011006">
    <property type="entry name" value="CheY-like_superfamily"/>
</dbReference>
<name>A0A6N6JDQ3_9RHOB</name>
<feature type="modified residue" description="4-aspartylphosphate" evidence="1">
    <location>
        <position position="60"/>
    </location>
</feature>
<keyword evidence="1" id="KW-0597">Phosphoprotein</keyword>
<evidence type="ECO:0000313" key="3">
    <source>
        <dbReference type="EMBL" id="GFE63960.1"/>
    </source>
</evidence>
<dbReference type="OrthoDB" id="582170at2"/>
<dbReference type="PROSITE" id="PS50110">
    <property type="entry name" value="RESPONSE_REGULATORY"/>
    <property type="match status" value="1"/>
</dbReference>
<proteinExistence type="predicted"/>
<gene>
    <name evidence="3" type="ORF">KIN_10340</name>
</gene>
<organism evidence="3 4">
    <name type="scientific">Litoreibacter roseus</name>
    <dbReference type="NCBI Taxonomy" id="2601869"/>
    <lineage>
        <taxon>Bacteria</taxon>
        <taxon>Pseudomonadati</taxon>
        <taxon>Pseudomonadota</taxon>
        <taxon>Alphaproteobacteria</taxon>
        <taxon>Rhodobacterales</taxon>
        <taxon>Roseobacteraceae</taxon>
        <taxon>Litoreibacter</taxon>
    </lineage>
</organism>
<keyword evidence="4" id="KW-1185">Reference proteome</keyword>
<dbReference type="EMBL" id="BLJE01000001">
    <property type="protein sequence ID" value="GFE63960.1"/>
    <property type="molecule type" value="Genomic_DNA"/>
</dbReference>